<dbReference type="Proteomes" id="UP000308197">
    <property type="component" value="Unassembled WGS sequence"/>
</dbReference>
<proteinExistence type="predicted"/>
<dbReference type="EMBL" id="ML212640">
    <property type="protein sequence ID" value="TFK78302.1"/>
    <property type="molecule type" value="Genomic_DNA"/>
</dbReference>
<dbReference type="InParanoid" id="A0A5C3NMT1"/>
<evidence type="ECO:0000313" key="2">
    <source>
        <dbReference type="Proteomes" id="UP000308197"/>
    </source>
</evidence>
<gene>
    <name evidence="1" type="ORF">K466DRAFT_657156</name>
</gene>
<organism evidence="1 2">
    <name type="scientific">Polyporus arcularius HHB13444</name>
    <dbReference type="NCBI Taxonomy" id="1314778"/>
    <lineage>
        <taxon>Eukaryota</taxon>
        <taxon>Fungi</taxon>
        <taxon>Dikarya</taxon>
        <taxon>Basidiomycota</taxon>
        <taxon>Agaricomycotina</taxon>
        <taxon>Agaricomycetes</taxon>
        <taxon>Polyporales</taxon>
        <taxon>Polyporaceae</taxon>
        <taxon>Polyporus</taxon>
    </lineage>
</organism>
<dbReference type="AlphaFoldDB" id="A0A5C3NMT1"/>
<keyword evidence="2" id="KW-1185">Reference proteome</keyword>
<sequence length="187" mass="20782">MRRSPSPGLRTALQNAFQHAFRRHDPARHISSHIVRQRHDVAQKVDDRRVSYSAGVAMLLRASVQVLVEPTGQYYRTSIPAPEAPSFVVVTYSAAEVYATCRRLSLELCSTELLWGDNRLENILSKRRPTMSRLSSSKTLRRSEAVWDATSPAQNASAPRVQLMTIEVSGLPDAVATAGAESRLLQK</sequence>
<name>A0A5C3NMT1_9APHY</name>
<evidence type="ECO:0000313" key="1">
    <source>
        <dbReference type="EMBL" id="TFK78302.1"/>
    </source>
</evidence>
<protein>
    <submittedName>
        <fullName evidence="1">Uncharacterized protein</fullName>
    </submittedName>
</protein>
<accession>A0A5C3NMT1</accession>
<reference evidence="1 2" key="1">
    <citation type="journal article" date="2019" name="Nat. Ecol. Evol.">
        <title>Megaphylogeny resolves global patterns of mushroom evolution.</title>
        <authorList>
            <person name="Varga T."/>
            <person name="Krizsan K."/>
            <person name="Foldi C."/>
            <person name="Dima B."/>
            <person name="Sanchez-Garcia M."/>
            <person name="Sanchez-Ramirez S."/>
            <person name="Szollosi G.J."/>
            <person name="Szarkandi J.G."/>
            <person name="Papp V."/>
            <person name="Albert L."/>
            <person name="Andreopoulos W."/>
            <person name="Angelini C."/>
            <person name="Antonin V."/>
            <person name="Barry K.W."/>
            <person name="Bougher N.L."/>
            <person name="Buchanan P."/>
            <person name="Buyck B."/>
            <person name="Bense V."/>
            <person name="Catcheside P."/>
            <person name="Chovatia M."/>
            <person name="Cooper J."/>
            <person name="Damon W."/>
            <person name="Desjardin D."/>
            <person name="Finy P."/>
            <person name="Geml J."/>
            <person name="Haridas S."/>
            <person name="Hughes K."/>
            <person name="Justo A."/>
            <person name="Karasinski D."/>
            <person name="Kautmanova I."/>
            <person name="Kiss B."/>
            <person name="Kocsube S."/>
            <person name="Kotiranta H."/>
            <person name="LaButti K.M."/>
            <person name="Lechner B.E."/>
            <person name="Liimatainen K."/>
            <person name="Lipzen A."/>
            <person name="Lukacs Z."/>
            <person name="Mihaltcheva S."/>
            <person name="Morgado L.N."/>
            <person name="Niskanen T."/>
            <person name="Noordeloos M.E."/>
            <person name="Ohm R.A."/>
            <person name="Ortiz-Santana B."/>
            <person name="Ovrebo C."/>
            <person name="Racz N."/>
            <person name="Riley R."/>
            <person name="Savchenko A."/>
            <person name="Shiryaev A."/>
            <person name="Soop K."/>
            <person name="Spirin V."/>
            <person name="Szebenyi C."/>
            <person name="Tomsovsky M."/>
            <person name="Tulloss R.E."/>
            <person name="Uehling J."/>
            <person name="Grigoriev I.V."/>
            <person name="Vagvolgyi C."/>
            <person name="Papp T."/>
            <person name="Martin F.M."/>
            <person name="Miettinen O."/>
            <person name="Hibbett D.S."/>
            <person name="Nagy L.G."/>
        </authorList>
    </citation>
    <scope>NUCLEOTIDE SEQUENCE [LARGE SCALE GENOMIC DNA]</scope>
    <source>
        <strain evidence="1 2">HHB13444</strain>
    </source>
</reference>